<protein>
    <submittedName>
        <fullName evidence="1">Uncharacterized protein</fullName>
    </submittedName>
</protein>
<dbReference type="EMBL" id="BGPR01000012">
    <property type="protein sequence ID" value="GBL77451.1"/>
    <property type="molecule type" value="Genomic_DNA"/>
</dbReference>
<name>A0A4Y2AC44_ARAVE</name>
<accession>A0A4Y2AC44</accession>
<organism evidence="1 2">
    <name type="scientific">Araneus ventricosus</name>
    <name type="common">Orbweaver spider</name>
    <name type="synonym">Epeira ventricosa</name>
    <dbReference type="NCBI Taxonomy" id="182803"/>
    <lineage>
        <taxon>Eukaryota</taxon>
        <taxon>Metazoa</taxon>
        <taxon>Ecdysozoa</taxon>
        <taxon>Arthropoda</taxon>
        <taxon>Chelicerata</taxon>
        <taxon>Arachnida</taxon>
        <taxon>Araneae</taxon>
        <taxon>Araneomorphae</taxon>
        <taxon>Entelegynae</taxon>
        <taxon>Araneoidea</taxon>
        <taxon>Araneidae</taxon>
        <taxon>Araneus</taxon>
    </lineage>
</organism>
<reference evidence="1 2" key="1">
    <citation type="journal article" date="2019" name="Sci. Rep.">
        <title>Orb-weaving spider Araneus ventricosus genome elucidates the spidroin gene catalogue.</title>
        <authorList>
            <person name="Kono N."/>
            <person name="Nakamura H."/>
            <person name="Ohtoshi R."/>
            <person name="Moran D.A.P."/>
            <person name="Shinohara A."/>
            <person name="Yoshida Y."/>
            <person name="Fujiwara M."/>
            <person name="Mori M."/>
            <person name="Tomita M."/>
            <person name="Arakawa K."/>
        </authorList>
    </citation>
    <scope>NUCLEOTIDE SEQUENCE [LARGE SCALE GENOMIC DNA]</scope>
</reference>
<keyword evidence="2" id="KW-1185">Reference proteome</keyword>
<dbReference type="AlphaFoldDB" id="A0A4Y2AC44"/>
<evidence type="ECO:0000313" key="1">
    <source>
        <dbReference type="EMBL" id="GBL77451.1"/>
    </source>
</evidence>
<gene>
    <name evidence="1" type="ORF">AVEN_41841_1</name>
</gene>
<evidence type="ECO:0000313" key="2">
    <source>
        <dbReference type="Proteomes" id="UP000499080"/>
    </source>
</evidence>
<comment type="caution">
    <text evidence="1">The sequence shown here is derived from an EMBL/GenBank/DDBJ whole genome shotgun (WGS) entry which is preliminary data.</text>
</comment>
<dbReference type="Proteomes" id="UP000499080">
    <property type="component" value="Unassembled WGS sequence"/>
</dbReference>
<sequence length="106" mass="11770">MTVGDAKIKTHQGVRQGKKLGTPGIEYGASVAKGDFYRGLFASELSKSNGQPRRSVQHRINGIQIYNSITTQLCNRTAFRARHLAAVGRDSKSKFWSLRVNMVFCP</sequence>
<proteinExistence type="predicted"/>